<dbReference type="AlphaFoldDB" id="A0A4R4RK38"/>
<evidence type="ECO:0000256" key="1">
    <source>
        <dbReference type="SAM" id="MobiDB-lite"/>
    </source>
</evidence>
<name>A0A4R4RK38_9ACTN</name>
<accession>A0A4R4RK38</accession>
<comment type="caution">
    <text evidence="3">The sequence shown here is derived from an EMBL/GenBank/DDBJ whole genome shotgun (WGS) entry which is preliminary data.</text>
</comment>
<feature type="region of interest" description="Disordered" evidence="1">
    <location>
        <begin position="202"/>
        <end position="231"/>
    </location>
</feature>
<dbReference type="InterPro" id="IPR011701">
    <property type="entry name" value="MFS"/>
</dbReference>
<dbReference type="GO" id="GO:0022857">
    <property type="term" value="F:transmembrane transporter activity"/>
    <property type="evidence" value="ECO:0007669"/>
    <property type="project" value="InterPro"/>
</dbReference>
<keyword evidence="4" id="KW-1185">Reference proteome</keyword>
<keyword evidence="2" id="KW-0812">Transmembrane</keyword>
<feature type="transmembrane region" description="Helical" evidence="2">
    <location>
        <begin position="160"/>
        <end position="178"/>
    </location>
</feature>
<proteinExistence type="predicted"/>
<evidence type="ECO:0000256" key="2">
    <source>
        <dbReference type="SAM" id="Phobius"/>
    </source>
</evidence>
<feature type="transmembrane region" description="Helical" evidence="2">
    <location>
        <begin position="119"/>
        <end position="139"/>
    </location>
</feature>
<feature type="compositionally biased region" description="Basic residues" evidence="1">
    <location>
        <begin position="1"/>
        <end position="15"/>
    </location>
</feature>
<dbReference type="EMBL" id="SMKL01000035">
    <property type="protein sequence ID" value="TDC49978.1"/>
    <property type="molecule type" value="Genomic_DNA"/>
</dbReference>
<protein>
    <submittedName>
        <fullName evidence="3">MFS transporter</fullName>
    </submittedName>
</protein>
<dbReference type="Proteomes" id="UP000295621">
    <property type="component" value="Unassembled WGS sequence"/>
</dbReference>
<evidence type="ECO:0000313" key="4">
    <source>
        <dbReference type="Proteomes" id="UP000295621"/>
    </source>
</evidence>
<feature type="region of interest" description="Disordered" evidence="1">
    <location>
        <begin position="1"/>
        <end position="23"/>
    </location>
</feature>
<keyword evidence="2" id="KW-0472">Membrane</keyword>
<evidence type="ECO:0000313" key="3">
    <source>
        <dbReference type="EMBL" id="TDC49978.1"/>
    </source>
</evidence>
<sequence length="268" mass="28846">MVRPPSHPRTHHPHPGGRPLQHDLRSPTAALLDHLSWRQTYVVLAILLAVTTIPGHALGLTAPWPATHHGQAHTRRGNGHIRAVATSRAFLCLTISAALTAFTLFATTIDLIPLLTDRGLTMTLAAAWALGLSGAGQLLGRIGYAPLSRRTSPRFRSVGFLPGPAAALIAATFVLGIARGEFTLLQSTAISDRWGIAGFGTSTESSNAPPRSPWPSHHGHSSTTSRPSRLAGLKRVHKRIVTRPEDNVLASFYTYLWIVLVIHVVDDS</sequence>
<gene>
    <name evidence="3" type="ORF">E1212_16255</name>
</gene>
<dbReference type="RefSeq" id="WP_131984285.1">
    <property type="nucleotide sequence ID" value="NZ_SMKL01000035.1"/>
</dbReference>
<dbReference type="SUPFAM" id="SSF103473">
    <property type="entry name" value="MFS general substrate transporter"/>
    <property type="match status" value="1"/>
</dbReference>
<keyword evidence="2" id="KW-1133">Transmembrane helix</keyword>
<organism evidence="3 4">
    <name type="scientific">Jiangella ureilytica</name>
    <dbReference type="NCBI Taxonomy" id="2530374"/>
    <lineage>
        <taxon>Bacteria</taxon>
        <taxon>Bacillati</taxon>
        <taxon>Actinomycetota</taxon>
        <taxon>Actinomycetes</taxon>
        <taxon>Jiangellales</taxon>
        <taxon>Jiangellaceae</taxon>
        <taxon>Jiangella</taxon>
    </lineage>
</organism>
<feature type="transmembrane region" description="Helical" evidence="2">
    <location>
        <begin position="85"/>
        <end position="107"/>
    </location>
</feature>
<feature type="transmembrane region" description="Helical" evidence="2">
    <location>
        <begin position="41"/>
        <end position="64"/>
    </location>
</feature>
<dbReference type="OrthoDB" id="7200137at2"/>
<reference evidence="3 4" key="1">
    <citation type="submission" date="2019-02" db="EMBL/GenBank/DDBJ databases">
        <title>Draft genome sequences of novel Actinobacteria.</title>
        <authorList>
            <person name="Sahin N."/>
            <person name="Ay H."/>
            <person name="Saygin H."/>
        </authorList>
    </citation>
    <scope>NUCLEOTIDE SEQUENCE [LARGE SCALE GENOMIC DNA]</scope>
    <source>
        <strain evidence="3 4">KC603</strain>
    </source>
</reference>
<dbReference type="Gene3D" id="1.20.1250.20">
    <property type="entry name" value="MFS general substrate transporter like domains"/>
    <property type="match status" value="1"/>
</dbReference>
<feature type="transmembrane region" description="Helical" evidence="2">
    <location>
        <begin position="248"/>
        <end position="265"/>
    </location>
</feature>
<dbReference type="InterPro" id="IPR036259">
    <property type="entry name" value="MFS_trans_sf"/>
</dbReference>
<dbReference type="Pfam" id="PF07690">
    <property type="entry name" value="MFS_1"/>
    <property type="match status" value="1"/>
</dbReference>